<keyword evidence="9" id="KW-1185">Reference proteome</keyword>
<evidence type="ECO:0000256" key="6">
    <source>
        <dbReference type="SAM" id="MobiDB-lite"/>
    </source>
</evidence>
<evidence type="ECO:0000256" key="4">
    <source>
        <dbReference type="PROSITE-ProRule" id="PRU00108"/>
    </source>
</evidence>
<keyword evidence="1 4" id="KW-0238">DNA-binding</keyword>
<dbReference type="Pfam" id="PF00046">
    <property type="entry name" value="Homeodomain"/>
    <property type="match status" value="1"/>
</dbReference>
<sequence length="298" mass="33987">MRHACLAFYIIYNTKNKFINTLRALDPEAYLFNKATMTTGAMQSQNYPFFGSNLQGKETTAHNQPLDFPYSPCRMQSPNYYNQAPLPNFMSPMPQGNLGQVNGYTAEPSPYTANPPITGQNSNSLHMDHQSYYSPQEASQNCSFHQYAWLKSTSSPENWWHSSNATGTAWNRGPTEGKRKRTAYTRKQLLELEKEFHFNHFLTKERRAEMASQLNLTERQVKIWFQNRRMKWKKCNSQAISKNTKPSTGSQNSPVDPVQDLHIPNPVSQPLSSTSIKSQTSLDISTVPSCLGYRSHQS</sequence>
<feature type="compositionally biased region" description="Polar residues" evidence="6">
    <location>
        <begin position="266"/>
        <end position="278"/>
    </location>
</feature>
<dbReference type="Gene3D" id="1.10.10.60">
    <property type="entry name" value="Homeodomain-like"/>
    <property type="match status" value="1"/>
</dbReference>
<evidence type="ECO:0000256" key="5">
    <source>
        <dbReference type="RuleBase" id="RU000682"/>
    </source>
</evidence>
<dbReference type="InterPro" id="IPR000047">
    <property type="entry name" value="HTH_motif"/>
</dbReference>
<proteinExistence type="predicted"/>
<dbReference type="CDD" id="cd00086">
    <property type="entry name" value="homeodomain"/>
    <property type="match status" value="1"/>
</dbReference>
<evidence type="ECO:0000313" key="9">
    <source>
        <dbReference type="Proteomes" id="UP001159427"/>
    </source>
</evidence>
<dbReference type="PRINTS" id="PR00031">
    <property type="entry name" value="HTHREPRESSR"/>
</dbReference>
<dbReference type="SMART" id="SM00389">
    <property type="entry name" value="HOX"/>
    <property type="match status" value="1"/>
</dbReference>
<accession>A0ABN8MCB1</accession>
<evidence type="ECO:0000259" key="7">
    <source>
        <dbReference type="PROSITE" id="PS50071"/>
    </source>
</evidence>
<protein>
    <recommendedName>
        <fullName evidence="7">Homeobox domain-containing protein</fullName>
    </recommendedName>
</protein>
<dbReference type="InterPro" id="IPR001356">
    <property type="entry name" value="HD"/>
</dbReference>
<comment type="caution">
    <text evidence="8">The sequence shown here is derived from an EMBL/GenBank/DDBJ whole genome shotgun (WGS) entry which is preliminary data.</text>
</comment>
<dbReference type="PROSITE" id="PS00027">
    <property type="entry name" value="HOMEOBOX_1"/>
    <property type="match status" value="1"/>
</dbReference>
<dbReference type="InterPro" id="IPR009057">
    <property type="entry name" value="Homeodomain-like_sf"/>
</dbReference>
<dbReference type="EMBL" id="CALNXI010000384">
    <property type="protein sequence ID" value="CAH3026012.1"/>
    <property type="molecule type" value="Genomic_DNA"/>
</dbReference>
<feature type="compositionally biased region" description="Polar residues" evidence="6">
    <location>
        <begin position="236"/>
        <end position="254"/>
    </location>
</feature>
<evidence type="ECO:0000256" key="1">
    <source>
        <dbReference type="ARBA" id="ARBA00023125"/>
    </source>
</evidence>
<evidence type="ECO:0000256" key="3">
    <source>
        <dbReference type="ARBA" id="ARBA00023242"/>
    </source>
</evidence>
<organism evidence="8 9">
    <name type="scientific">Porites evermanni</name>
    <dbReference type="NCBI Taxonomy" id="104178"/>
    <lineage>
        <taxon>Eukaryota</taxon>
        <taxon>Metazoa</taxon>
        <taxon>Cnidaria</taxon>
        <taxon>Anthozoa</taxon>
        <taxon>Hexacorallia</taxon>
        <taxon>Scleractinia</taxon>
        <taxon>Fungiina</taxon>
        <taxon>Poritidae</taxon>
        <taxon>Porites</taxon>
    </lineage>
</organism>
<dbReference type="PANTHER" id="PTHR45664">
    <property type="entry name" value="PROTEIN ZERKNUELLT 1-RELATED"/>
    <property type="match status" value="1"/>
</dbReference>
<keyword evidence="2 4" id="KW-0371">Homeobox</keyword>
<evidence type="ECO:0000313" key="8">
    <source>
        <dbReference type="EMBL" id="CAH3026012.1"/>
    </source>
</evidence>
<name>A0ABN8MCB1_9CNID</name>
<dbReference type="InterPro" id="IPR017970">
    <property type="entry name" value="Homeobox_CS"/>
</dbReference>
<keyword evidence="3 4" id="KW-0539">Nucleus</keyword>
<comment type="subcellular location">
    <subcellularLocation>
        <location evidence="4 5">Nucleus</location>
    </subcellularLocation>
</comment>
<feature type="domain" description="Homeobox" evidence="7">
    <location>
        <begin position="175"/>
        <end position="235"/>
    </location>
</feature>
<feature type="DNA-binding region" description="Homeobox" evidence="4">
    <location>
        <begin position="177"/>
        <end position="236"/>
    </location>
</feature>
<evidence type="ECO:0000256" key="2">
    <source>
        <dbReference type="ARBA" id="ARBA00023155"/>
    </source>
</evidence>
<gene>
    <name evidence="8" type="ORF">PEVE_00027826</name>
</gene>
<dbReference type="PRINTS" id="PR00024">
    <property type="entry name" value="HOMEOBOX"/>
</dbReference>
<reference evidence="8 9" key="1">
    <citation type="submission" date="2022-05" db="EMBL/GenBank/DDBJ databases">
        <authorList>
            <consortium name="Genoscope - CEA"/>
            <person name="William W."/>
        </authorList>
    </citation>
    <scope>NUCLEOTIDE SEQUENCE [LARGE SCALE GENOMIC DNA]</scope>
</reference>
<dbReference type="PROSITE" id="PS50071">
    <property type="entry name" value="HOMEOBOX_2"/>
    <property type="match status" value="1"/>
</dbReference>
<dbReference type="SUPFAM" id="SSF46689">
    <property type="entry name" value="Homeodomain-like"/>
    <property type="match status" value="1"/>
</dbReference>
<feature type="region of interest" description="Disordered" evidence="6">
    <location>
        <begin position="236"/>
        <end position="278"/>
    </location>
</feature>
<dbReference type="PANTHER" id="PTHR45664:SF12">
    <property type="entry name" value="PANCREAS_DUODENUM HOMEOBOX PROTEIN 1"/>
    <property type="match status" value="1"/>
</dbReference>
<dbReference type="Proteomes" id="UP001159427">
    <property type="component" value="Unassembled WGS sequence"/>
</dbReference>
<dbReference type="InterPro" id="IPR020479">
    <property type="entry name" value="HD_metazoa"/>
</dbReference>